<keyword evidence="2" id="KW-1185">Reference proteome</keyword>
<dbReference type="EMBL" id="VSRR010053619">
    <property type="protein sequence ID" value="MPC80285.1"/>
    <property type="molecule type" value="Genomic_DNA"/>
</dbReference>
<proteinExistence type="predicted"/>
<comment type="caution">
    <text evidence="1">The sequence shown here is derived from an EMBL/GenBank/DDBJ whole genome shotgun (WGS) entry which is preliminary data.</text>
</comment>
<dbReference type="Proteomes" id="UP000324222">
    <property type="component" value="Unassembled WGS sequence"/>
</dbReference>
<dbReference type="AlphaFoldDB" id="A0A5B7IDI0"/>
<dbReference type="OrthoDB" id="2897838at2759"/>
<accession>A0A5B7IDI0</accession>
<name>A0A5B7IDI0_PORTR</name>
<evidence type="ECO:0000313" key="2">
    <source>
        <dbReference type="Proteomes" id="UP000324222"/>
    </source>
</evidence>
<gene>
    <name evidence="1" type="ORF">E2C01_074861</name>
</gene>
<reference evidence="1 2" key="1">
    <citation type="submission" date="2019-05" db="EMBL/GenBank/DDBJ databases">
        <title>Another draft genome of Portunus trituberculatus and its Hox gene families provides insights of decapod evolution.</title>
        <authorList>
            <person name="Jeong J.-H."/>
            <person name="Song I."/>
            <person name="Kim S."/>
            <person name="Choi T."/>
            <person name="Kim D."/>
            <person name="Ryu S."/>
            <person name="Kim W."/>
        </authorList>
    </citation>
    <scope>NUCLEOTIDE SEQUENCE [LARGE SCALE GENOMIC DNA]</scope>
    <source>
        <tissue evidence="1">Muscle</tissue>
    </source>
</reference>
<evidence type="ECO:0000313" key="1">
    <source>
        <dbReference type="EMBL" id="MPC80285.1"/>
    </source>
</evidence>
<protein>
    <submittedName>
        <fullName evidence="1">Uncharacterized protein</fullName>
    </submittedName>
</protein>
<sequence length="114" mass="12719">MCVSASSVTFKIGDLLKTSRPGDHLSEINFDAYTPDISICVYPAITDYLERAKSSRGLITRFFITTKPPARLDSRGTLRRWTLTRALVSLGLMVFACGLRNHSEALMEYRGDVS</sequence>
<organism evidence="1 2">
    <name type="scientific">Portunus trituberculatus</name>
    <name type="common">Swimming crab</name>
    <name type="synonym">Neptunus trituberculatus</name>
    <dbReference type="NCBI Taxonomy" id="210409"/>
    <lineage>
        <taxon>Eukaryota</taxon>
        <taxon>Metazoa</taxon>
        <taxon>Ecdysozoa</taxon>
        <taxon>Arthropoda</taxon>
        <taxon>Crustacea</taxon>
        <taxon>Multicrustacea</taxon>
        <taxon>Malacostraca</taxon>
        <taxon>Eumalacostraca</taxon>
        <taxon>Eucarida</taxon>
        <taxon>Decapoda</taxon>
        <taxon>Pleocyemata</taxon>
        <taxon>Brachyura</taxon>
        <taxon>Eubrachyura</taxon>
        <taxon>Portunoidea</taxon>
        <taxon>Portunidae</taxon>
        <taxon>Portuninae</taxon>
        <taxon>Portunus</taxon>
    </lineage>
</organism>